<proteinExistence type="inferred from homology"/>
<feature type="compositionally biased region" description="Acidic residues" evidence="11">
    <location>
        <begin position="269"/>
        <end position="283"/>
    </location>
</feature>
<comment type="similarity">
    <text evidence="4 9 10">Belongs to the triosephosphate isomerase family.</text>
</comment>
<feature type="region of interest" description="Disordered" evidence="11">
    <location>
        <begin position="252"/>
        <end position="293"/>
    </location>
</feature>
<dbReference type="AlphaFoldDB" id="A0A1W2DNB7"/>
<dbReference type="Gene3D" id="3.20.20.70">
    <property type="entry name" value="Aldolase class I"/>
    <property type="match status" value="1"/>
</dbReference>
<evidence type="ECO:0000256" key="5">
    <source>
        <dbReference type="ARBA" id="ARBA00022432"/>
    </source>
</evidence>
<dbReference type="InterPro" id="IPR013785">
    <property type="entry name" value="Aldolase_TIM"/>
</dbReference>
<dbReference type="GO" id="GO:0006094">
    <property type="term" value="P:gluconeogenesis"/>
    <property type="evidence" value="ECO:0007669"/>
    <property type="project" value="UniProtKB-UniRule"/>
</dbReference>
<comment type="subunit">
    <text evidence="9 10">Homodimer.</text>
</comment>
<dbReference type="UniPathway" id="UPA00109">
    <property type="reaction ID" value="UER00189"/>
</dbReference>
<feature type="active site" description="Electrophile" evidence="9">
    <location>
        <position position="96"/>
    </location>
</feature>
<dbReference type="GO" id="GO:0046166">
    <property type="term" value="P:glyceraldehyde-3-phosphate biosynthetic process"/>
    <property type="evidence" value="ECO:0007669"/>
    <property type="project" value="TreeGrafter"/>
</dbReference>
<evidence type="ECO:0000256" key="10">
    <source>
        <dbReference type="RuleBase" id="RU363013"/>
    </source>
</evidence>
<feature type="binding site" evidence="9">
    <location>
        <position position="212"/>
    </location>
    <ligand>
        <name>substrate</name>
    </ligand>
</feature>
<dbReference type="Proteomes" id="UP000192656">
    <property type="component" value="Unassembled WGS sequence"/>
</dbReference>
<dbReference type="GO" id="GO:0006096">
    <property type="term" value="P:glycolytic process"/>
    <property type="evidence" value="ECO:0007669"/>
    <property type="project" value="UniProtKB-UniRule"/>
</dbReference>
<dbReference type="InterPro" id="IPR035990">
    <property type="entry name" value="TIM_sf"/>
</dbReference>
<dbReference type="FunFam" id="3.20.20.70:FF:000016">
    <property type="entry name" value="Triosephosphate isomerase"/>
    <property type="match status" value="1"/>
</dbReference>
<evidence type="ECO:0000256" key="7">
    <source>
        <dbReference type="ARBA" id="ARBA00023152"/>
    </source>
</evidence>
<feature type="binding site" evidence="9">
    <location>
        <begin position="233"/>
        <end position="234"/>
    </location>
    <ligand>
        <name>substrate</name>
    </ligand>
</feature>
<keyword evidence="6 9" id="KW-0963">Cytoplasm</keyword>
<keyword evidence="8 9" id="KW-0413">Isomerase</keyword>
<evidence type="ECO:0000256" key="11">
    <source>
        <dbReference type="SAM" id="MobiDB-lite"/>
    </source>
</evidence>
<dbReference type="SUPFAM" id="SSF51351">
    <property type="entry name" value="Triosephosphate isomerase (TIM)"/>
    <property type="match status" value="1"/>
</dbReference>
<dbReference type="InterPro" id="IPR022896">
    <property type="entry name" value="TrioseP_Isoase_bac/euk"/>
</dbReference>
<gene>
    <name evidence="9" type="primary">tpiA</name>
    <name evidence="12" type="ORF">SAMN06297251_11673</name>
</gene>
<evidence type="ECO:0000313" key="13">
    <source>
        <dbReference type="Proteomes" id="UP000192656"/>
    </source>
</evidence>
<feature type="binding site" evidence="9">
    <location>
        <begin position="10"/>
        <end position="12"/>
    </location>
    <ligand>
        <name>substrate</name>
    </ligand>
</feature>
<dbReference type="UniPathway" id="UPA00138"/>
<evidence type="ECO:0000256" key="1">
    <source>
        <dbReference type="ARBA" id="ARBA00000148"/>
    </source>
</evidence>
<comment type="pathway">
    <text evidence="2 9 10">Carbohydrate degradation; glycolysis; D-glyceraldehyde 3-phosphate from glycerone phosphate: step 1/1.</text>
</comment>
<keyword evidence="13" id="KW-1185">Reference proteome</keyword>
<keyword evidence="7 9" id="KW-0324">Glycolysis</keyword>
<name>A0A1W2DNB7_9HYPH</name>
<comment type="pathway">
    <text evidence="9 10">Carbohydrate biosynthesis; gluconeogenesis.</text>
</comment>
<dbReference type="EMBL" id="FWXR01000016">
    <property type="protein sequence ID" value="SMC98961.1"/>
    <property type="molecule type" value="Genomic_DNA"/>
</dbReference>
<feature type="binding site" evidence="9">
    <location>
        <position position="172"/>
    </location>
    <ligand>
        <name>substrate</name>
    </ligand>
</feature>
<comment type="function">
    <text evidence="9">Involved in the gluconeogenesis. Catalyzes stereospecifically the conversion of dihydroxyacetone phosphate (DHAP) to D-glyceraldehyde-3-phosphate (G3P).</text>
</comment>
<dbReference type="CDD" id="cd00311">
    <property type="entry name" value="TIM"/>
    <property type="match status" value="1"/>
</dbReference>
<keyword evidence="5 9" id="KW-0312">Gluconeogenesis</keyword>
<reference evidence="12 13" key="1">
    <citation type="submission" date="2017-04" db="EMBL/GenBank/DDBJ databases">
        <authorList>
            <person name="Afonso C.L."/>
            <person name="Miller P.J."/>
            <person name="Scott M.A."/>
            <person name="Spackman E."/>
            <person name="Goraichik I."/>
            <person name="Dimitrov K.M."/>
            <person name="Suarez D.L."/>
            <person name="Swayne D.E."/>
        </authorList>
    </citation>
    <scope>NUCLEOTIDE SEQUENCE [LARGE SCALE GENOMIC DNA]</scope>
    <source>
        <strain evidence="12 13">CGMCC 1.10972</strain>
    </source>
</reference>
<feature type="active site" description="Proton acceptor" evidence="9">
    <location>
        <position position="166"/>
    </location>
</feature>
<dbReference type="UniPathway" id="UPA01066"/>
<dbReference type="InterPro" id="IPR020861">
    <property type="entry name" value="Triosephosphate_isomerase_AS"/>
</dbReference>
<evidence type="ECO:0000256" key="8">
    <source>
        <dbReference type="ARBA" id="ARBA00023235"/>
    </source>
</evidence>
<dbReference type="EC" id="5.3.1.1" evidence="9 10"/>
<dbReference type="OrthoDB" id="9809429at2"/>
<dbReference type="InterPro" id="IPR000652">
    <property type="entry name" value="Triosephosphate_isomerase"/>
</dbReference>
<protein>
    <recommendedName>
        <fullName evidence="9 10">Triosephosphate isomerase</fullName>
        <shortName evidence="9">TIM</shortName>
        <shortName evidence="9">TPI</shortName>
        <ecNumber evidence="9 10">5.3.1.1</ecNumber>
    </recommendedName>
    <alternativeName>
        <fullName evidence="9">Triose-phosphate isomerase</fullName>
    </alternativeName>
</protein>
<dbReference type="STRING" id="937218.SAMN06297251_11673"/>
<evidence type="ECO:0000256" key="6">
    <source>
        <dbReference type="ARBA" id="ARBA00022490"/>
    </source>
</evidence>
<dbReference type="GO" id="GO:0005829">
    <property type="term" value="C:cytosol"/>
    <property type="evidence" value="ECO:0007669"/>
    <property type="project" value="TreeGrafter"/>
</dbReference>
<dbReference type="PANTHER" id="PTHR21139">
    <property type="entry name" value="TRIOSEPHOSPHATE ISOMERASE"/>
    <property type="match status" value="1"/>
</dbReference>
<evidence type="ECO:0000256" key="3">
    <source>
        <dbReference type="ARBA" id="ARBA00004939"/>
    </source>
</evidence>
<dbReference type="NCBIfam" id="TIGR00419">
    <property type="entry name" value="tim"/>
    <property type="match status" value="1"/>
</dbReference>
<evidence type="ECO:0000256" key="2">
    <source>
        <dbReference type="ARBA" id="ARBA00004680"/>
    </source>
</evidence>
<comment type="subcellular location">
    <subcellularLocation>
        <location evidence="9 10">Cytoplasm</location>
    </subcellularLocation>
</comment>
<dbReference type="PANTHER" id="PTHR21139:SF42">
    <property type="entry name" value="TRIOSEPHOSPHATE ISOMERASE"/>
    <property type="match status" value="1"/>
</dbReference>
<sequence>MTLTPLIAGNWKMNGLLRSLTELKGISDAAKEGRMEGLDLLICPPATMLSASRGILNRVASVGGQTCHAQASGAHTGEIAAEMLKDVGATYVIVGHSERRADNGEDDAAVRAKTQAAWRAGLTAIVCIGESQAQRDNGETLDVLGTQLAGSLPDGVTATNTVIAYEPVWAIGTGRTPTTDDVAEAHGFIRQTLTDRFGNDTGESVRLLYGGSVKPNNATELLSVAHVNGALIGGASLKAADFIAICEATPRAQGAGEPQQQSQPASVATDEDNFDDFEPDLSELEASLQNGLD</sequence>
<organism evidence="12 13">
    <name type="scientific">Fulvimarina manganoxydans</name>
    <dbReference type="NCBI Taxonomy" id="937218"/>
    <lineage>
        <taxon>Bacteria</taxon>
        <taxon>Pseudomonadati</taxon>
        <taxon>Pseudomonadota</taxon>
        <taxon>Alphaproteobacteria</taxon>
        <taxon>Hyphomicrobiales</taxon>
        <taxon>Aurantimonadaceae</taxon>
        <taxon>Fulvimarina</taxon>
    </lineage>
</organism>
<dbReference type="PROSITE" id="PS51440">
    <property type="entry name" value="TIM_2"/>
    <property type="match status" value="1"/>
</dbReference>
<comment type="catalytic activity">
    <reaction evidence="1">
        <text>L-erythrulose 1-phosphate = D-erythrulose 4-phosphate</text>
        <dbReference type="Rhea" id="RHEA:49588"/>
        <dbReference type="ChEBI" id="CHEBI:58002"/>
        <dbReference type="ChEBI" id="CHEBI:90796"/>
        <dbReference type="EC" id="5.3.1.33"/>
    </reaction>
</comment>
<dbReference type="GO" id="GO:0019563">
    <property type="term" value="P:glycerol catabolic process"/>
    <property type="evidence" value="ECO:0007669"/>
    <property type="project" value="TreeGrafter"/>
</dbReference>
<comment type="catalytic activity">
    <reaction evidence="9 10">
        <text>D-glyceraldehyde 3-phosphate = dihydroxyacetone phosphate</text>
        <dbReference type="Rhea" id="RHEA:18585"/>
        <dbReference type="ChEBI" id="CHEBI:57642"/>
        <dbReference type="ChEBI" id="CHEBI:59776"/>
        <dbReference type="EC" id="5.3.1.1"/>
    </reaction>
</comment>
<evidence type="ECO:0000313" key="12">
    <source>
        <dbReference type="EMBL" id="SMC98961.1"/>
    </source>
</evidence>
<dbReference type="GO" id="GO:0004807">
    <property type="term" value="F:triose-phosphate isomerase activity"/>
    <property type="evidence" value="ECO:0007669"/>
    <property type="project" value="UniProtKB-UniRule"/>
</dbReference>
<comment type="pathway">
    <text evidence="3">Carbohydrate metabolism; erythritol degradation.</text>
</comment>
<accession>A0A1W2DNB7</accession>
<dbReference type="PROSITE" id="PS00171">
    <property type="entry name" value="TIM_1"/>
    <property type="match status" value="1"/>
</dbReference>
<evidence type="ECO:0000256" key="9">
    <source>
        <dbReference type="HAMAP-Rule" id="MF_00147"/>
    </source>
</evidence>
<dbReference type="Pfam" id="PF00121">
    <property type="entry name" value="TIM"/>
    <property type="match status" value="1"/>
</dbReference>
<dbReference type="HAMAP" id="MF_00147_B">
    <property type="entry name" value="TIM_B"/>
    <property type="match status" value="1"/>
</dbReference>
<evidence type="ECO:0000256" key="4">
    <source>
        <dbReference type="ARBA" id="ARBA00007422"/>
    </source>
</evidence>